<dbReference type="EMBL" id="JACNFK010000029">
    <property type="protein sequence ID" value="MBC8519904.1"/>
    <property type="molecule type" value="Genomic_DNA"/>
</dbReference>
<dbReference type="Gene3D" id="3.40.50.720">
    <property type="entry name" value="NAD(P)-binding Rossmann-like Domain"/>
    <property type="match status" value="1"/>
</dbReference>
<keyword evidence="9 14" id="KW-0133">Cell shape</keyword>
<evidence type="ECO:0000259" key="15">
    <source>
        <dbReference type="Pfam" id="PF01225"/>
    </source>
</evidence>
<comment type="pathway">
    <text evidence="2 14">Cell wall biogenesis; peptidoglycan biosynthesis.</text>
</comment>
<dbReference type="PANTHER" id="PTHR43445:SF3">
    <property type="entry name" value="UDP-N-ACETYLMURAMATE--L-ALANINE LIGASE"/>
    <property type="match status" value="1"/>
</dbReference>
<dbReference type="EC" id="6.3.2.8" evidence="3 14"/>
<comment type="caution">
    <text evidence="18">The sequence shown here is derived from an EMBL/GenBank/DDBJ whole genome shotgun (WGS) entry which is preliminary data.</text>
</comment>
<evidence type="ECO:0000256" key="6">
    <source>
        <dbReference type="ARBA" id="ARBA00022618"/>
    </source>
</evidence>
<dbReference type="PANTHER" id="PTHR43445">
    <property type="entry name" value="UDP-N-ACETYLMURAMATE--L-ALANINE LIGASE-RELATED"/>
    <property type="match status" value="1"/>
</dbReference>
<protein>
    <recommendedName>
        <fullName evidence="3 14">UDP-N-acetylmuramate--L-alanine ligase</fullName>
        <ecNumber evidence="3 14">6.3.2.8</ecNumber>
    </recommendedName>
    <alternativeName>
        <fullName evidence="14">UDP-N-acetylmuramoyl-L-alanine synthetase</fullName>
    </alternativeName>
</protein>
<evidence type="ECO:0000256" key="7">
    <source>
        <dbReference type="ARBA" id="ARBA00022741"/>
    </source>
</evidence>
<sequence>MADSRELAEAMHQIHRIHMVGIGGAGMNGIARLLLNLGFEVSGSDQTESKIISSLIKQGADINIGHDGKQIAGADVVVISSAIGADNPEVVAARDHSIPVIPRAEMLAELMRFRYGIAVAGTHGKTTTTSLIAMLLEEAGLDPTYVIGGRINRGEQAEDIDDGGAQLGSGRYLVAEADESDASFLHLQPMIAVVTNIDEDHMSTYGGDIDKLDQTFEEFIHHLPFYGKAVLCVDDPGVSRIMDNISRPFLSYGFSSGVDFGAEQLEISNGVSRFQLRRPQRAPIPITLNLPGHHNVLNALAAIAVASYLGVDDDVVVNALARFQGIARRFQNYGFCQFPRGEVQLVDDYGHHPRELAATLKAIRDSWPGRRVVLAFQPHRYSRTRDLYDDFVDVLSTADILLLMEVYPAGEEPIPGADGRSLARTVRLRGEVDPLFVRDVDELIKILPTVVEEGDLLLISGAGTVGLAAQKVSDLWKTDLG</sequence>
<reference evidence="18 19" key="1">
    <citation type="submission" date="2020-08" db="EMBL/GenBank/DDBJ databases">
        <title>Bridging the membrane lipid divide: bacteria of the FCB group superphylum have the potential to synthesize archaeal ether lipids.</title>
        <authorList>
            <person name="Villanueva L."/>
            <person name="Von Meijenfeldt F.A.B."/>
            <person name="Westbye A.B."/>
            <person name="Yadav S."/>
            <person name="Hopmans E.C."/>
            <person name="Dutilh B.E."/>
            <person name="Sinninghe Damste J.S."/>
        </authorList>
    </citation>
    <scope>NUCLEOTIDE SEQUENCE [LARGE SCALE GENOMIC DNA]</scope>
    <source>
        <strain evidence="18">NIOZ-UU100</strain>
    </source>
</reference>
<accession>A0A8J6P444</accession>
<dbReference type="InterPro" id="IPR050061">
    <property type="entry name" value="MurCDEF_pg_biosynth"/>
</dbReference>
<keyword evidence="8 14" id="KW-0067">ATP-binding</keyword>
<evidence type="ECO:0000256" key="12">
    <source>
        <dbReference type="ARBA" id="ARBA00023316"/>
    </source>
</evidence>
<dbReference type="Pfam" id="PF01225">
    <property type="entry name" value="Mur_ligase"/>
    <property type="match status" value="1"/>
</dbReference>
<evidence type="ECO:0000256" key="8">
    <source>
        <dbReference type="ARBA" id="ARBA00022840"/>
    </source>
</evidence>
<keyword evidence="5 14" id="KW-0436">Ligase</keyword>
<dbReference type="Gene3D" id="3.90.190.20">
    <property type="entry name" value="Mur ligase, C-terminal domain"/>
    <property type="match status" value="1"/>
</dbReference>
<dbReference type="HAMAP" id="MF_00046">
    <property type="entry name" value="MurC"/>
    <property type="match status" value="1"/>
</dbReference>
<keyword evidence="11 14" id="KW-0131">Cell cycle</keyword>
<proteinExistence type="inferred from homology"/>
<dbReference type="SUPFAM" id="SSF53623">
    <property type="entry name" value="MurD-like peptide ligases, catalytic domain"/>
    <property type="match status" value="1"/>
</dbReference>
<dbReference type="GO" id="GO:0051301">
    <property type="term" value="P:cell division"/>
    <property type="evidence" value="ECO:0007669"/>
    <property type="project" value="UniProtKB-KW"/>
</dbReference>
<dbReference type="SUPFAM" id="SSF53244">
    <property type="entry name" value="MurD-like peptide ligases, peptide-binding domain"/>
    <property type="match status" value="1"/>
</dbReference>
<dbReference type="Pfam" id="PF08245">
    <property type="entry name" value="Mur_ligase_M"/>
    <property type="match status" value="1"/>
</dbReference>
<feature type="domain" description="Mur ligase N-terminal catalytic" evidence="15">
    <location>
        <begin position="16"/>
        <end position="115"/>
    </location>
</feature>
<dbReference type="GO" id="GO:0008763">
    <property type="term" value="F:UDP-N-acetylmuramate-L-alanine ligase activity"/>
    <property type="evidence" value="ECO:0007669"/>
    <property type="project" value="UniProtKB-UniRule"/>
</dbReference>
<keyword evidence="7 14" id="KW-0547">Nucleotide-binding</keyword>
<dbReference type="GO" id="GO:0008360">
    <property type="term" value="P:regulation of cell shape"/>
    <property type="evidence" value="ECO:0007669"/>
    <property type="project" value="UniProtKB-KW"/>
</dbReference>
<gene>
    <name evidence="14 18" type="primary">murC</name>
    <name evidence="18" type="ORF">H8D24_05815</name>
</gene>
<feature type="binding site" evidence="14">
    <location>
        <begin position="121"/>
        <end position="127"/>
    </location>
    <ligand>
        <name>ATP</name>
        <dbReference type="ChEBI" id="CHEBI:30616"/>
    </ligand>
</feature>
<feature type="domain" description="Mur ligase C-terminal" evidence="16">
    <location>
        <begin position="341"/>
        <end position="463"/>
    </location>
</feature>
<evidence type="ECO:0000313" key="19">
    <source>
        <dbReference type="Proteomes" id="UP000654401"/>
    </source>
</evidence>
<evidence type="ECO:0000256" key="4">
    <source>
        <dbReference type="ARBA" id="ARBA00022490"/>
    </source>
</evidence>
<evidence type="ECO:0000256" key="2">
    <source>
        <dbReference type="ARBA" id="ARBA00004752"/>
    </source>
</evidence>
<comment type="function">
    <text evidence="14">Cell wall formation.</text>
</comment>
<comment type="similarity">
    <text evidence="14">Belongs to the MurCDEF family.</text>
</comment>
<organism evidence="18 19">
    <name type="scientific">Candidatus Thiopontia autotrophica</name>
    <dbReference type="NCBI Taxonomy" id="2841688"/>
    <lineage>
        <taxon>Bacteria</taxon>
        <taxon>Pseudomonadati</taxon>
        <taxon>Pseudomonadota</taxon>
        <taxon>Gammaproteobacteria</taxon>
        <taxon>Candidatus Thiopontia</taxon>
    </lineage>
</organism>
<dbReference type="Proteomes" id="UP000654401">
    <property type="component" value="Unassembled WGS sequence"/>
</dbReference>
<evidence type="ECO:0000313" key="18">
    <source>
        <dbReference type="EMBL" id="MBC8519904.1"/>
    </source>
</evidence>
<evidence type="ECO:0000256" key="14">
    <source>
        <dbReference type="HAMAP-Rule" id="MF_00046"/>
    </source>
</evidence>
<name>A0A8J6P444_9GAMM</name>
<comment type="subcellular location">
    <subcellularLocation>
        <location evidence="1 14">Cytoplasm</location>
    </subcellularLocation>
</comment>
<dbReference type="GO" id="GO:0005524">
    <property type="term" value="F:ATP binding"/>
    <property type="evidence" value="ECO:0007669"/>
    <property type="project" value="UniProtKB-UniRule"/>
</dbReference>
<evidence type="ECO:0000256" key="11">
    <source>
        <dbReference type="ARBA" id="ARBA00023306"/>
    </source>
</evidence>
<comment type="catalytic activity">
    <reaction evidence="13 14">
        <text>UDP-N-acetyl-alpha-D-muramate + L-alanine + ATP = UDP-N-acetyl-alpha-D-muramoyl-L-alanine + ADP + phosphate + H(+)</text>
        <dbReference type="Rhea" id="RHEA:23372"/>
        <dbReference type="ChEBI" id="CHEBI:15378"/>
        <dbReference type="ChEBI" id="CHEBI:30616"/>
        <dbReference type="ChEBI" id="CHEBI:43474"/>
        <dbReference type="ChEBI" id="CHEBI:57972"/>
        <dbReference type="ChEBI" id="CHEBI:70757"/>
        <dbReference type="ChEBI" id="CHEBI:83898"/>
        <dbReference type="ChEBI" id="CHEBI:456216"/>
        <dbReference type="EC" id="6.3.2.8"/>
    </reaction>
</comment>
<keyword evidence="10 14" id="KW-0573">Peptidoglycan synthesis</keyword>
<dbReference type="InterPro" id="IPR036565">
    <property type="entry name" value="Mur-like_cat_sf"/>
</dbReference>
<dbReference type="UniPathway" id="UPA00219"/>
<evidence type="ECO:0000259" key="17">
    <source>
        <dbReference type="Pfam" id="PF08245"/>
    </source>
</evidence>
<dbReference type="AlphaFoldDB" id="A0A8J6P444"/>
<evidence type="ECO:0000256" key="9">
    <source>
        <dbReference type="ARBA" id="ARBA00022960"/>
    </source>
</evidence>
<feature type="domain" description="Mur ligase central" evidence="17">
    <location>
        <begin position="119"/>
        <end position="306"/>
    </location>
</feature>
<dbReference type="InterPro" id="IPR004101">
    <property type="entry name" value="Mur_ligase_C"/>
</dbReference>
<dbReference type="Pfam" id="PF02875">
    <property type="entry name" value="Mur_ligase_C"/>
    <property type="match status" value="1"/>
</dbReference>
<evidence type="ECO:0000256" key="1">
    <source>
        <dbReference type="ARBA" id="ARBA00004496"/>
    </source>
</evidence>
<evidence type="ECO:0000259" key="16">
    <source>
        <dbReference type="Pfam" id="PF02875"/>
    </source>
</evidence>
<dbReference type="GO" id="GO:0009252">
    <property type="term" value="P:peptidoglycan biosynthetic process"/>
    <property type="evidence" value="ECO:0007669"/>
    <property type="project" value="UniProtKB-UniRule"/>
</dbReference>
<keyword evidence="6 14" id="KW-0132">Cell division</keyword>
<keyword evidence="12 14" id="KW-0961">Cell wall biogenesis/degradation</keyword>
<evidence type="ECO:0000256" key="13">
    <source>
        <dbReference type="ARBA" id="ARBA00047833"/>
    </source>
</evidence>
<dbReference type="InterPro" id="IPR000713">
    <property type="entry name" value="Mur_ligase_N"/>
</dbReference>
<dbReference type="InterPro" id="IPR013221">
    <property type="entry name" value="Mur_ligase_cen"/>
</dbReference>
<evidence type="ECO:0000256" key="5">
    <source>
        <dbReference type="ARBA" id="ARBA00022598"/>
    </source>
</evidence>
<dbReference type="InterPro" id="IPR005758">
    <property type="entry name" value="UDP-N-AcMur_Ala_ligase_MurC"/>
</dbReference>
<evidence type="ECO:0000256" key="10">
    <source>
        <dbReference type="ARBA" id="ARBA00022984"/>
    </source>
</evidence>
<dbReference type="Gene3D" id="3.40.1190.10">
    <property type="entry name" value="Mur-like, catalytic domain"/>
    <property type="match status" value="1"/>
</dbReference>
<evidence type="ECO:0000256" key="3">
    <source>
        <dbReference type="ARBA" id="ARBA00012211"/>
    </source>
</evidence>
<dbReference type="NCBIfam" id="TIGR01082">
    <property type="entry name" value="murC"/>
    <property type="match status" value="1"/>
</dbReference>
<keyword evidence="4 14" id="KW-0963">Cytoplasm</keyword>
<dbReference type="GO" id="GO:0071555">
    <property type="term" value="P:cell wall organization"/>
    <property type="evidence" value="ECO:0007669"/>
    <property type="project" value="UniProtKB-KW"/>
</dbReference>
<dbReference type="SUPFAM" id="SSF51984">
    <property type="entry name" value="MurCD N-terminal domain"/>
    <property type="match status" value="1"/>
</dbReference>
<dbReference type="InterPro" id="IPR036615">
    <property type="entry name" value="Mur_ligase_C_dom_sf"/>
</dbReference>
<dbReference type="GO" id="GO:0005737">
    <property type="term" value="C:cytoplasm"/>
    <property type="evidence" value="ECO:0007669"/>
    <property type="project" value="UniProtKB-SubCell"/>
</dbReference>